<dbReference type="PROSITE" id="PS00198">
    <property type="entry name" value="4FE4S_FER_1"/>
    <property type="match status" value="1"/>
</dbReference>
<organism evidence="9 10">
    <name type="scientific">Microvirga vignae</name>
    <dbReference type="NCBI Taxonomy" id="1225564"/>
    <lineage>
        <taxon>Bacteria</taxon>
        <taxon>Pseudomonadati</taxon>
        <taxon>Pseudomonadota</taxon>
        <taxon>Alphaproteobacteria</taxon>
        <taxon>Hyphomicrobiales</taxon>
        <taxon>Methylobacteriaceae</taxon>
        <taxon>Microvirga</taxon>
    </lineage>
</organism>
<name>A0A0H1R531_9HYPH</name>
<protein>
    <submittedName>
        <fullName evidence="9">(Fe-S)-binding protein</fullName>
    </submittedName>
</protein>
<dbReference type="AlphaFoldDB" id="A0A0H1R531"/>
<dbReference type="PROSITE" id="PS51379">
    <property type="entry name" value="4FE4S_FER_2"/>
    <property type="match status" value="2"/>
</dbReference>
<evidence type="ECO:0000256" key="5">
    <source>
        <dbReference type="ARBA" id="ARBA00023004"/>
    </source>
</evidence>
<dbReference type="PANTHER" id="PTHR30176">
    <property type="entry name" value="FERREDOXIN-TYPE PROTEIN NAPH"/>
    <property type="match status" value="1"/>
</dbReference>
<feature type="transmembrane region" description="Helical" evidence="7">
    <location>
        <begin position="344"/>
        <end position="363"/>
    </location>
</feature>
<dbReference type="InterPro" id="IPR051684">
    <property type="entry name" value="Electron_Trans/Redox"/>
</dbReference>
<gene>
    <name evidence="9" type="ORF">AA309_27065</name>
</gene>
<keyword evidence="2" id="KW-0004">4Fe-4S</keyword>
<keyword evidence="1" id="KW-0813">Transport</keyword>
<dbReference type="NCBIfam" id="TIGR02745">
    <property type="entry name" value="ccoG_rdxA_fixG"/>
    <property type="match status" value="1"/>
</dbReference>
<evidence type="ECO:0000313" key="9">
    <source>
        <dbReference type="EMBL" id="KLK90199.1"/>
    </source>
</evidence>
<keyword evidence="7" id="KW-0472">Membrane</keyword>
<sequence>MSFKPERAHLRKPKRGVIAERVVPQSVSGRYRRLKWTALIVCLAVYYILPFLRWTRGEGQPDQAVLFDFDRGRLYFFFIEIWPQEVYYLTGLLVLATLVLIWLNAVAGRVWCGYFCPQTVWTDLFLLVERWIEGDRRERLKKQGAPLNARRVMEIGLKHAIWIAIAMGTGGAFVLYFADAPTLLYELVTGEASVLSYAWVGILTSTTYTLAGFAREQVCTWMCPWPRLQGAIWDPEALTVNYRDYRGEPRGSVKKTAELRAKGEPAGDCVDCMQCVTVCPIGIDIREGPNFACINCGLCVDACDSVMTKLDRPRGLIDYESWTNIQRGHRKEEPKRRIIRPKTVGLGLSIIALAGVMGVSLSLRGDDKLTVIHDRNPVAVTLSDGRTRNGYTVRLYNKSGEMRSFEIDMTGLPKATLEVVEDDAVVQVEPDATREIRVLVSAKADGRHPVVFTATDTKTGNSIIAEDMFMSNDGGR</sequence>
<dbReference type="STRING" id="1225564.AA309_27065"/>
<evidence type="ECO:0000256" key="7">
    <source>
        <dbReference type="SAM" id="Phobius"/>
    </source>
</evidence>
<feature type="transmembrane region" description="Helical" evidence="7">
    <location>
        <begin position="34"/>
        <end position="52"/>
    </location>
</feature>
<feature type="domain" description="4Fe-4S ferredoxin-type" evidence="8">
    <location>
        <begin position="259"/>
        <end position="288"/>
    </location>
</feature>
<dbReference type="Proteomes" id="UP000035489">
    <property type="component" value="Unassembled WGS sequence"/>
</dbReference>
<feature type="transmembrane region" description="Helical" evidence="7">
    <location>
        <begin position="86"/>
        <end position="105"/>
    </location>
</feature>
<evidence type="ECO:0000256" key="4">
    <source>
        <dbReference type="ARBA" id="ARBA00022982"/>
    </source>
</evidence>
<evidence type="ECO:0000313" key="10">
    <source>
        <dbReference type="Proteomes" id="UP000035489"/>
    </source>
</evidence>
<comment type="caution">
    <text evidence="9">The sequence shown here is derived from an EMBL/GenBank/DDBJ whole genome shotgun (WGS) entry which is preliminary data.</text>
</comment>
<dbReference type="Pfam" id="PF12801">
    <property type="entry name" value="Fer4_5"/>
    <property type="match status" value="1"/>
</dbReference>
<dbReference type="GO" id="GO:0005886">
    <property type="term" value="C:plasma membrane"/>
    <property type="evidence" value="ECO:0007669"/>
    <property type="project" value="TreeGrafter"/>
</dbReference>
<dbReference type="Gene3D" id="1.10.1060.10">
    <property type="entry name" value="Alpha-helical ferredoxin"/>
    <property type="match status" value="1"/>
</dbReference>
<dbReference type="SUPFAM" id="SSF54862">
    <property type="entry name" value="4Fe-4S ferredoxins"/>
    <property type="match status" value="1"/>
</dbReference>
<feature type="transmembrane region" description="Helical" evidence="7">
    <location>
        <begin position="197"/>
        <end position="214"/>
    </location>
</feature>
<dbReference type="InterPro" id="IPR009051">
    <property type="entry name" value="Helical_ferredxn"/>
</dbReference>
<dbReference type="GO" id="GO:0046872">
    <property type="term" value="F:metal ion binding"/>
    <property type="evidence" value="ECO:0007669"/>
    <property type="project" value="UniProtKB-KW"/>
</dbReference>
<dbReference type="PANTHER" id="PTHR30176:SF3">
    <property type="entry name" value="FERREDOXIN-TYPE PROTEIN NAPH"/>
    <property type="match status" value="1"/>
</dbReference>
<keyword evidence="6" id="KW-0411">Iron-sulfur</keyword>
<feature type="domain" description="4Fe-4S ferredoxin-type" evidence="8">
    <location>
        <begin position="289"/>
        <end position="313"/>
    </location>
</feature>
<evidence type="ECO:0000256" key="1">
    <source>
        <dbReference type="ARBA" id="ARBA00022448"/>
    </source>
</evidence>
<dbReference type="InterPro" id="IPR017896">
    <property type="entry name" value="4Fe4S_Fe-S-bd"/>
</dbReference>
<dbReference type="Pfam" id="PF11614">
    <property type="entry name" value="FixG_C"/>
    <property type="match status" value="1"/>
</dbReference>
<evidence type="ECO:0000256" key="2">
    <source>
        <dbReference type="ARBA" id="ARBA00022485"/>
    </source>
</evidence>
<evidence type="ECO:0000256" key="3">
    <source>
        <dbReference type="ARBA" id="ARBA00022723"/>
    </source>
</evidence>
<keyword evidence="7" id="KW-0812">Transmembrane</keyword>
<dbReference type="GO" id="GO:0051539">
    <property type="term" value="F:4 iron, 4 sulfur cluster binding"/>
    <property type="evidence" value="ECO:0007669"/>
    <property type="project" value="UniProtKB-KW"/>
</dbReference>
<reference evidence="9 10" key="1">
    <citation type="submission" date="2015-05" db="EMBL/GenBank/DDBJ databases">
        <title>Draft genome sequence of Microvirga vignae strain BR3299, a novel nitrogen fixing bacteria isolated from Brazil semi-aired region.</title>
        <authorList>
            <person name="Zilli J.E."/>
            <person name="Passos S.R."/>
            <person name="Leite J."/>
            <person name="Baldani J.I."/>
            <person name="Xavier G.R."/>
            <person name="Rumjaneck N.G."/>
            <person name="Simoes-Araujo J.L."/>
        </authorList>
    </citation>
    <scope>NUCLEOTIDE SEQUENCE [LARGE SCALE GENOMIC DNA]</scope>
    <source>
        <strain evidence="9 10">BR3299</strain>
    </source>
</reference>
<dbReference type="EMBL" id="LCYG01000092">
    <property type="protein sequence ID" value="KLK90199.1"/>
    <property type="molecule type" value="Genomic_DNA"/>
</dbReference>
<keyword evidence="5" id="KW-0408">Iron</keyword>
<keyword evidence="4" id="KW-0249">Electron transport</keyword>
<evidence type="ECO:0000256" key="6">
    <source>
        <dbReference type="ARBA" id="ARBA00023014"/>
    </source>
</evidence>
<dbReference type="Gene3D" id="2.60.40.10">
    <property type="entry name" value="Immunoglobulins"/>
    <property type="match status" value="1"/>
</dbReference>
<keyword evidence="10" id="KW-1185">Reference proteome</keyword>
<dbReference type="InterPro" id="IPR014116">
    <property type="entry name" value="Cyt_c_oxidase_cbb3_FixG"/>
</dbReference>
<feature type="transmembrane region" description="Helical" evidence="7">
    <location>
        <begin position="160"/>
        <end position="177"/>
    </location>
</feature>
<dbReference type="InterPro" id="IPR013783">
    <property type="entry name" value="Ig-like_fold"/>
</dbReference>
<keyword evidence="3" id="KW-0479">Metal-binding</keyword>
<keyword evidence="7" id="KW-1133">Transmembrane helix</keyword>
<accession>A0A0H1R531</accession>
<dbReference type="InterPro" id="IPR017900">
    <property type="entry name" value="4Fe4S_Fe_S_CS"/>
</dbReference>
<dbReference type="PATRIC" id="fig|1225564.3.peg.7041"/>
<proteinExistence type="predicted"/>
<dbReference type="InterPro" id="IPR032879">
    <property type="entry name" value="FixG_C"/>
</dbReference>
<dbReference type="Pfam" id="PF13746">
    <property type="entry name" value="Fer4_18"/>
    <property type="match status" value="1"/>
</dbReference>
<evidence type="ECO:0000259" key="8">
    <source>
        <dbReference type="PROSITE" id="PS51379"/>
    </source>
</evidence>